<protein>
    <submittedName>
        <fullName evidence="2">Mitochondrial enolase superfamily member 1</fullName>
    </submittedName>
</protein>
<evidence type="ECO:0000313" key="3">
    <source>
        <dbReference type="Proteomes" id="UP001623348"/>
    </source>
</evidence>
<evidence type="ECO:0000313" key="2">
    <source>
        <dbReference type="EMBL" id="GAB0204925.1"/>
    </source>
</evidence>
<sequence>MEQTLLETMLRHMENKEMIGDSQHGFTRGKLCLTNFVAFYDGVTASVDKGRAADVIYLDLCKAFDTVPHDILVSKLERQGFDGWTTGWIRNWLDGHTQRVVVNGSMSKWRTVMSGAPQGSVLGLALFNIFVGDMDSGIECTLNKFANDTKLCGGVDMLEERDAIQRDLDRLEKWAHVNRMKFKKAKCKVLHMGRHNPKHNYRLSEEWIESSPEEKDLRVLVDENLNMSRQCAPAAQKANRVLGCIKRSVTSRMREVILPLYSALVRPHLEYCIQLWGPQYRRDMQLLERVQRRAMKLIRGLEHLSCEDRLRELGLFSLEKRWLQGDLIAAYPVPEGAYRKDGEGLFMRECSDRTRGNGFKLKEGQFRLDVR</sequence>
<evidence type="ECO:0000259" key="1">
    <source>
        <dbReference type="PROSITE" id="PS50878"/>
    </source>
</evidence>
<feature type="domain" description="Reverse transcriptase" evidence="1">
    <location>
        <begin position="1"/>
        <end position="212"/>
    </location>
</feature>
<dbReference type="Proteomes" id="UP001623348">
    <property type="component" value="Unassembled WGS sequence"/>
</dbReference>
<dbReference type="EMBL" id="BAAFJT010000040">
    <property type="protein sequence ID" value="GAB0204925.1"/>
    <property type="molecule type" value="Genomic_DNA"/>
</dbReference>
<gene>
    <name evidence="2" type="ORF">GRJ2_002958100</name>
</gene>
<dbReference type="PANTHER" id="PTHR33332">
    <property type="entry name" value="REVERSE TRANSCRIPTASE DOMAIN-CONTAINING PROTEIN"/>
    <property type="match status" value="1"/>
</dbReference>
<comment type="caution">
    <text evidence="2">The sequence shown here is derived from an EMBL/GenBank/DDBJ whole genome shotgun (WGS) entry which is preliminary data.</text>
</comment>
<organism evidence="2 3">
    <name type="scientific">Grus japonensis</name>
    <name type="common">Japanese crane</name>
    <name type="synonym">Red-crowned crane</name>
    <dbReference type="NCBI Taxonomy" id="30415"/>
    <lineage>
        <taxon>Eukaryota</taxon>
        <taxon>Metazoa</taxon>
        <taxon>Chordata</taxon>
        <taxon>Craniata</taxon>
        <taxon>Vertebrata</taxon>
        <taxon>Euteleostomi</taxon>
        <taxon>Archelosauria</taxon>
        <taxon>Archosauria</taxon>
        <taxon>Dinosauria</taxon>
        <taxon>Saurischia</taxon>
        <taxon>Theropoda</taxon>
        <taxon>Coelurosauria</taxon>
        <taxon>Aves</taxon>
        <taxon>Neognathae</taxon>
        <taxon>Neoaves</taxon>
        <taxon>Gruiformes</taxon>
        <taxon>Gruidae</taxon>
        <taxon>Grus</taxon>
    </lineage>
</organism>
<dbReference type="AlphaFoldDB" id="A0ABC9Y4E4"/>
<reference evidence="2 3" key="1">
    <citation type="submission" date="2024-06" db="EMBL/GenBank/DDBJ databases">
        <title>The draft genome of Grus japonensis, version 3.</title>
        <authorList>
            <person name="Nabeshima K."/>
            <person name="Suzuki S."/>
            <person name="Onuma M."/>
        </authorList>
    </citation>
    <scope>NUCLEOTIDE SEQUENCE [LARGE SCALE GENOMIC DNA]</scope>
    <source>
        <strain evidence="2 3">451A</strain>
    </source>
</reference>
<dbReference type="PROSITE" id="PS50878">
    <property type="entry name" value="RT_POL"/>
    <property type="match status" value="1"/>
</dbReference>
<accession>A0ABC9Y4E4</accession>
<name>A0ABC9Y4E4_GRUJA</name>
<dbReference type="Pfam" id="PF00078">
    <property type="entry name" value="RVT_1"/>
    <property type="match status" value="1"/>
</dbReference>
<dbReference type="InterPro" id="IPR000477">
    <property type="entry name" value="RT_dom"/>
</dbReference>
<proteinExistence type="predicted"/>
<keyword evidence="3" id="KW-1185">Reference proteome</keyword>